<accession>A0ACC6KVF8</accession>
<reference evidence="1" key="1">
    <citation type="submission" date="2023-07" db="EMBL/GenBank/DDBJ databases">
        <title>Sorghum-associated microbial communities from plants grown in Nebraska, USA.</title>
        <authorList>
            <person name="Schachtman D."/>
        </authorList>
    </citation>
    <scope>NUCLEOTIDE SEQUENCE</scope>
    <source>
        <strain evidence="1">2697</strain>
    </source>
</reference>
<gene>
    <name evidence="1" type="ORF">J2X78_001774</name>
</gene>
<proteinExistence type="predicted"/>
<protein>
    <submittedName>
        <fullName evidence="1">Uncharacterized protein</fullName>
    </submittedName>
</protein>
<name>A0ACC6KVF8_9SPHI</name>
<dbReference type="EMBL" id="JAVDTF010000001">
    <property type="protein sequence ID" value="MDR6783222.1"/>
    <property type="molecule type" value="Genomic_DNA"/>
</dbReference>
<organism evidence="1 2">
    <name type="scientific">Pedobacter africanus</name>
    <dbReference type="NCBI Taxonomy" id="151894"/>
    <lineage>
        <taxon>Bacteria</taxon>
        <taxon>Pseudomonadati</taxon>
        <taxon>Bacteroidota</taxon>
        <taxon>Sphingobacteriia</taxon>
        <taxon>Sphingobacteriales</taxon>
        <taxon>Sphingobacteriaceae</taxon>
        <taxon>Pedobacter</taxon>
    </lineage>
</organism>
<evidence type="ECO:0000313" key="2">
    <source>
        <dbReference type="Proteomes" id="UP001246858"/>
    </source>
</evidence>
<keyword evidence="2" id="KW-1185">Reference proteome</keyword>
<comment type="caution">
    <text evidence="1">The sequence shown here is derived from an EMBL/GenBank/DDBJ whole genome shotgun (WGS) entry which is preliminary data.</text>
</comment>
<evidence type="ECO:0000313" key="1">
    <source>
        <dbReference type="EMBL" id="MDR6783222.1"/>
    </source>
</evidence>
<sequence length="169" mass="19434">MKNVIKITIALFLLISCIACKKSVSSEEYEALKVKPYATMMASEKNTFKTELIKMLTADSNFIEFDKAVRKNAVAQIQAHKHKKGIGPNPAFKTDLIAFYKEKNIANPEEYVKNKVLLIHHLVLLRKKYPELFHLDRATKKFIFSRAARPFRVISILKKKRAEQPATKN</sequence>
<dbReference type="Proteomes" id="UP001246858">
    <property type="component" value="Unassembled WGS sequence"/>
</dbReference>